<feature type="domain" description="ABC3 transporter permease C-terminal" evidence="8">
    <location>
        <begin position="322"/>
        <end position="401"/>
    </location>
</feature>
<keyword evidence="3 7" id="KW-0812">Transmembrane</keyword>
<reference evidence="9 10" key="1">
    <citation type="journal article" date="2023" name="Microbiol. Spectr.">
        <title>Symbiosis of Carpenter Bees with Uncharacterized Lactic Acid Bacteria Showing NAD Auxotrophy.</title>
        <authorList>
            <person name="Kawasaki S."/>
            <person name="Ozawa K."/>
            <person name="Mori T."/>
            <person name="Yamamoto A."/>
            <person name="Ito M."/>
            <person name="Ohkuma M."/>
            <person name="Sakamoto M."/>
            <person name="Matsutani M."/>
        </authorList>
    </citation>
    <scope>NUCLEOTIDE SEQUENCE [LARGE SCALE GENOMIC DNA]</scope>
    <source>
        <strain evidence="9 10">Kim37-2</strain>
    </source>
</reference>
<sequence>MYIFSNALKNLWRNKGKTLLYALIVLAIIAIATMGVLTRTASSDLIGQYRSQYGSKVTLSPDFDKVGPGKPNSGGPPSPGQVVSFGKSSLLQKSVYTAHAPVVPDGIKMVDQDADNGQGQTILQGGPGTGDKIDSTGGGTTDKKGSVGGEMAMPTAKIVGYDSPSISEDFTSGKRQIRQGKVYSGKDDCLISQDVAELNKLKVGDQIKVKGMSKDSPTSTLRISGIYADGTKSDQTMPFKDAFSNRKNEILTSKDTALALGVFKDSGTLDAEYYLKDPDQLEDFRKEIVKKGLSENYKVTTDEASYRKATAPLESLQKLTTIFLALVVGLGAIVLLLLSIMSMRSRRYEIGVLRAIGMKKGKVALGLVSEVVAIVAICLAAGLAIGTAATQPVAESMLSSQQASYEADEKAKSKQPGEGGMVIMDSHGSAPAEVDPAKIRTKLDGRSAGQIVAVSLGIVLLSSLVSVAATTRLEPRSILTEGN</sequence>
<feature type="region of interest" description="Disordered" evidence="6">
    <location>
        <begin position="60"/>
        <end position="81"/>
    </location>
</feature>
<protein>
    <submittedName>
        <fullName evidence="9">ABC transporter permease</fullName>
    </submittedName>
</protein>
<comment type="subcellular location">
    <subcellularLocation>
        <location evidence="1">Cell membrane</location>
        <topology evidence="1">Multi-pass membrane protein</topology>
    </subcellularLocation>
</comment>
<evidence type="ECO:0000256" key="6">
    <source>
        <dbReference type="SAM" id="MobiDB-lite"/>
    </source>
</evidence>
<keyword evidence="5 7" id="KW-0472">Membrane</keyword>
<dbReference type="InterPro" id="IPR003838">
    <property type="entry name" value="ABC3_permease_C"/>
</dbReference>
<feature type="transmembrane region" description="Helical" evidence="7">
    <location>
        <begin position="448"/>
        <end position="469"/>
    </location>
</feature>
<keyword evidence="2" id="KW-1003">Cell membrane</keyword>
<gene>
    <name evidence="9" type="ORF">KIM372_07030</name>
</gene>
<evidence type="ECO:0000256" key="5">
    <source>
        <dbReference type="ARBA" id="ARBA00023136"/>
    </source>
</evidence>
<organism evidence="9 10">
    <name type="scientific">Bombiscardovia nodaiensis</name>
    <dbReference type="NCBI Taxonomy" id="2932181"/>
    <lineage>
        <taxon>Bacteria</taxon>
        <taxon>Bacillati</taxon>
        <taxon>Actinomycetota</taxon>
        <taxon>Actinomycetes</taxon>
        <taxon>Bifidobacteriales</taxon>
        <taxon>Bifidobacteriaceae</taxon>
        <taxon>Bombiscardovia</taxon>
    </lineage>
</organism>
<proteinExistence type="predicted"/>
<evidence type="ECO:0000313" key="10">
    <source>
        <dbReference type="Proteomes" id="UP001321766"/>
    </source>
</evidence>
<dbReference type="Pfam" id="PF02687">
    <property type="entry name" value="FtsX"/>
    <property type="match status" value="1"/>
</dbReference>
<dbReference type="PANTHER" id="PTHR30572">
    <property type="entry name" value="MEMBRANE COMPONENT OF TRANSPORTER-RELATED"/>
    <property type="match status" value="1"/>
</dbReference>
<evidence type="ECO:0000256" key="1">
    <source>
        <dbReference type="ARBA" id="ARBA00004651"/>
    </source>
</evidence>
<evidence type="ECO:0000313" key="9">
    <source>
        <dbReference type="EMBL" id="BDR52796.1"/>
    </source>
</evidence>
<evidence type="ECO:0000256" key="3">
    <source>
        <dbReference type="ARBA" id="ARBA00022692"/>
    </source>
</evidence>
<dbReference type="InterPro" id="IPR050250">
    <property type="entry name" value="Macrolide_Exporter_MacB"/>
</dbReference>
<feature type="transmembrane region" description="Helical" evidence="7">
    <location>
        <begin position="20"/>
        <end position="38"/>
    </location>
</feature>
<feature type="transmembrane region" description="Helical" evidence="7">
    <location>
        <begin position="322"/>
        <end position="342"/>
    </location>
</feature>
<evidence type="ECO:0000256" key="7">
    <source>
        <dbReference type="SAM" id="Phobius"/>
    </source>
</evidence>
<feature type="transmembrane region" description="Helical" evidence="7">
    <location>
        <begin position="363"/>
        <end position="389"/>
    </location>
</feature>
<feature type="region of interest" description="Disordered" evidence="6">
    <location>
        <begin position="119"/>
        <end position="149"/>
    </location>
</feature>
<name>A0ABM8B7G9_9BIFI</name>
<dbReference type="PANTHER" id="PTHR30572:SF9">
    <property type="entry name" value="ABC TRANSPORTER PERMEASE PROTEIN"/>
    <property type="match status" value="1"/>
</dbReference>
<evidence type="ECO:0000256" key="4">
    <source>
        <dbReference type="ARBA" id="ARBA00022989"/>
    </source>
</evidence>
<feature type="region of interest" description="Disordered" evidence="6">
    <location>
        <begin position="405"/>
        <end position="432"/>
    </location>
</feature>
<evidence type="ECO:0000256" key="2">
    <source>
        <dbReference type="ARBA" id="ARBA00022475"/>
    </source>
</evidence>
<evidence type="ECO:0000259" key="8">
    <source>
        <dbReference type="Pfam" id="PF02687"/>
    </source>
</evidence>
<keyword evidence="4 7" id="KW-1133">Transmembrane helix</keyword>
<dbReference type="Proteomes" id="UP001321766">
    <property type="component" value="Chromosome"/>
</dbReference>
<dbReference type="EMBL" id="AP026798">
    <property type="protein sequence ID" value="BDR52796.1"/>
    <property type="molecule type" value="Genomic_DNA"/>
</dbReference>
<keyword evidence="10" id="KW-1185">Reference proteome</keyword>
<accession>A0ABM8B7G9</accession>